<dbReference type="Proteomes" id="UP000604273">
    <property type="component" value="Unassembled WGS sequence"/>
</dbReference>
<keyword evidence="3" id="KW-1185">Reference proteome</keyword>
<dbReference type="EMBL" id="JABFAI010000305">
    <property type="protein sequence ID" value="KAF4946765.1"/>
    <property type="molecule type" value="Genomic_DNA"/>
</dbReference>
<gene>
    <name evidence="2" type="ORF">FGADI_10969</name>
</gene>
<protein>
    <submittedName>
        <fullName evidence="2">Uncharacterized protein</fullName>
    </submittedName>
</protein>
<evidence type="ECO:0000256" key="1">
    <source>
        <dbReference type="SAM" id="MobiDB-lite"/>
    </source>
</evidence>
<dbReference type="AlphaFoldDB" id="A0A8H4SWA8"/>
<sequence>MMGASNSLNKVLLRSIILSKASENRQKEDPNYQLTTSGYPAVVLRPAEVAMKQAEEQAEQIFEKQVARQAQELALAREAEELRHLLRKRSKGKKLTRKQHSRLGILVRREADRDA</sequence>
<reference evidence="2" key="1">
    <citation type="journal article" date="2020" name="BMC Genomics">
        <title>Correction to: Identification and distribution of gene clusters required for synthesis of sphingolipid metabolism inhibitors in diverse species of the filamentous fungus Fusarium.</title>
        <authorList>
            <person name="Kim H.S."/>
            <person name="Lohmar J.M."/>
            <person name="Busman M."/>
            <person name="Brown D.W."/>
            <person name="Naumann T.A."/>
            <person name="Divon H.H."/>
            <person name="Lysoe E."/>
            <person name="Uhlig S."/>
            <person name="Proctor R.H."/>
        </authorList>
    </citation>
    <scope>NUCLEOTIDE SEQUENCE</scope>
    <source>
        <strain evidence="2">NRRL 45417</strain>
    </source>
</reference>
<dbReference type="OrthoDB" id="3594103at2759"/>
<name>A0A8H4SWA8_9HYPO</name>
<proteinExistence type="predicted"/>
<evidence type="ECO:0000313" key="2">
    <source>
        <dbReference type="EMBL" id="KAF4946765.1"/>
    </source>
</evidence>
<feature type="compositionally biased region" description="Basic residues" evidence="1">
    <location>
        <begin position="89"/>
        <end position="101"/>
    </location>
</feature>
<feature type="region of interest" description="Disordered" evidence="1">
    <location>
        <begin position="89"/>
        <end position="115"/>
    </location>
</feature>
<evidence type="ECO:0000313" key="3">
    <source>
        <dbReference type="Proteomes" id="UP000604273"/>
    </source>
</evidence>
<accession>A0A8H4SWA8</accession>
<organism evidence="2 3">
    <name type="scientific">Fusarium gaditjirri</name>
    <dbReference type="NCBI Taxonomy" id="282569"/>
    <lineage>
        <taxon>Eukaryota</taxon>
        <taxon>Fungi</taxon>
        <taxon>Dikarya</taxon>
        <taxon>Ascomycota</taxon>
        <taxon>Pezizomycotina</taxon>
        <taxon>Sordariomycetes</taxon>
        <taxon>Hypocreomycetidae</taxon>
        <taxon>Hypocreales</taxon>
        <taxon>Nectriaceae</taxon>
        <taxon>Fusarium</taxon>
        <taxon>Fusarium nisikadoi species complex</taxon>
    </lineage>
</organism>
<reference evidence="2" key="2">
    <citation type="submission" date="2020-05" db="EMBL/GenBank/DDBJ databases">
        <authorList>
            <person name="Kim H.-S."/>
            <person name="Proctor R.H."/>
            <person name="Brown D.W."/>
        </authorList>
    </citation>
    <scope>NUCLEOTIDE SEQUENCE</scope>
    <source>
        <strain evidence="2">NRRL 45417</strain>
    </source>
</reference>
<comment type="caution">
    <text evidence="2">The sequence shown here is derived from an EMBL/GenBank/DDBJ whole genome shotgun (WGS) entry which is preliminary data.</text>
</comment>